<dbReference type="AlphaFoldDB" id="A0A1M6A552"/>
<dbReference type="Pfam" id="PF26626">
    <property type="entry name" value="DUF8201"/>
    <property type="match status" value="1"/>
</dbReference>
<dbReference type="EMBL" id="FQYI01000001">
    <property type="protein sequence ID" value="SHI31588.1"/>
    <property type="molecule type" value="Genomic_DNA"/>
</dbReference>
<evidence type="ECO:0000313" key="4">
    <source>
        <dbReference type="Proteomes" id="UP000184335"/>
    </source>
</evidence>
<feature type="transmembrane region" description="Helical" evidence="1">
    <location>
        <begin position="94"/>
        <end position="115"/>
    </location>
</feature>
<feature type="transmembrane region" description="Helical" evidence="1">
    <location>
        <begin position="409"/>
        <end position="427"/>
    </location>
</feature>
<name>A0A1M6A552_9FLAO</name>
<feature type="transmembrane region" description="Helical" evidence="1">
    <location>
        <begin position="222"/>
        <end position="248"/>
    </location>
</feature>
<feature type="transmembrane region" description="Helical" evidence="1">
    <location>
        <begin position="63"/>
        <end position="82"/>
    </location>
</feature>
<evidence type="ECO:0000256" key="1">
    <source>
        <dbReference type="SAM" id="Phobius"/>
    </source>
</evidence>
<gene>
    <name evidence="3" type="ORF">SAMN05443429_101151</name>
</gene>
<dbReference type="InterPro" id="IPR058514">
    <property type="entry name" value="DUF8201"/>
</dbReference>
<organism evidence="3 4">
    <name type="scientific">Cruoricaptor ignavus</name>
    <dbReference type="NCBI Taxonomy" id="1118202"/>
    <lineage>
        <taxon>Bacteria</taxon>
        <taxon>Pseudomonadati</taxon>
        <taxon>Bacteroidota</taxon>
        <taxon>Flavobacteriia</taxon>
        <taxon>Flavobacteriales</taxon>
        <taxon>Weeksellaceae</taxon>
        <taxon>Cruoricaptor</taxon>
    </lineage>
</organism>
<keyword evidence="1" id="KW-1133">Transmembrane helix</keyword>
<sequence length="553" mass="63949">MLSIFCTLIVLLAAISGFGTLFLKIFSISEDGLAEKLIGGIFSITMIFTLLTFFLPLNFWVEILTVITGISAFFFFMIYENFIDFSKDNAKSAILILIAVFAVSFPPFILDHFGYYVPSILWLREIGLVKGISNLDLVLGQMSFWHIFQAGFSNFTDTALKINILPLVIFIIYCYEKRQFLPLIFLPILFLFSQSPSPDLAVLAFSIILLLEILNGSKNLKWLFALSVFIFAIKPTMIWPPIFVMLYGITILKNFRIGSLGIFVMIIFITKNIYCFGYPIFPLTYFDLNLPWKPNSEVMKISANIAVQKTYDMQYSGEEIANFTFGERISNWFFLPGIKAVIHWLFTISLFFFTIFTFRKNNTLIKIIYFSLIIKCILVLITSAQYRFFIDVFFVIITVIFYEKSKLKIWNKLAFGGSLVVLFFLSYPKILNQMVPSFRLSAMMRGFKTEQLWIPKVYNAVQFETHQIGNLKFNFSTNYPLSYSTPVPAISPDRFIEYRDAKIFPQLIDNQNIRSGFHHEKLSEKDLEKLNQIISQQMEKLQKNSRQNAGNNQ</sequence>
<evidence type="ECO:0000259" key="2">
    <source>
        <dbReference type="Pfam" id="PF26626"/>
    </source>
</evidence>
<feature type="transmembrane region" description="Helical" evidence="1">
    <location>
        <begin position="183"/>
        <end position="210"/>
    </location>
</feature>
<feature type="transmembrane region" description="Helical" evidence="1">
    <location>
        <begin position="260"/>
        <end position="281"/>
    </location>
</feature>
<protein>
    <recommendedName>
        <fullName evidence="2">DUF8201 domain-containing protein</fullName>
    </recommendedName>
</protein>
<reference evidence="3 4" key="1">
    <citation type="submission" date="2016-11" db="EMBL/GenBank/DDBJ databases">
        <authorList>
            <person name="Jaros S."/>
            <person name="Januszkiewicz K."/>
            <person name="Wedrychowicz H."/>
        </authorList>
    </citation>
    <scope>NUCLEOTIDE SEQUENCE [LARGE SCALE GENOMIC DNA]</scope>
    <source>
        <strain evidence="3 4">DSM 25479</strain>
    </source>
</reference>
<dbReference type="InterPro" id="IPR058065">
    <property type="entry name" value="LIC_10190-like"/>
</dbReference>
<proteinExistence type="predicted"/>
<keyword evidence="1" id="KW-0472">Membrane</keyword>
<keyword evidence="4" id="KW-1185">Reference proteome</keyword>
<feature type="transmembrane region" description="Helical" evidence="1">
    <location>
        <begin position="158"/>
        <end position="176"/>
    </location>
</feature>
<dbReference type="OrthoDB" id="344987at2"/>
<dbReference type="Proteomes" id="UP000184335">
    <property type="component" value="Unassembled WGS sequence"/>
</dbReference>
<feature type="domain" description="DUF8201" evidence="2">
    <location>
        <begin position="1"/>
        <end position="394"/>
    </location>
</feature>
<dbReference type="RefSeq" id="WP_073177964.1">
    <property type="nucleotide sequence ID" value="NZ_FQYI01000001.1"/>
</dbReference>
<dbReference type="NCBIfam" id="NF047510">
    <property type="entry name" value="LIC_10190_fam"/>
    <property type="match status" value="1"/>
</dbReference>
<feature type="transmembrane region" description="Helical" evidence="1">
    <location>
        <begin position="332"/>
        <end position="356"/>
    </location>
</feature>
<feature type="transmembrane region" description="Helical" evidence="1">
    <location>
        <begin position="37"/>
        <end position="57"/>
    </location>
</feature>
<feature type="transmembrane region" description="Helical" evidence="1">
    <location>
        <begin position="6"/>
        <end position="25"/>
    </location>
</feature>
<evidence type="ECO:0000313" key="3">
    <source>
        <dbReference type="EMBL" id="SHI31588.1"/>
    </source>
</evidence>
<keyword evidence="1" id="KW-0812">Transmembrane</keyword>
<feature type="transmembrane region" description="Helical" evidence="1">
    <location>
        <begin position="363"/>
        <end position="380"/>
    </location>
</feature>
<accession>A0A1M6A552</accession>